<keyword evidence="3" id="KW-1185">Reference proteome</keyword>
<evidence type="ECO:0000313" key="3">
    <source>
        <dbReference type="Proteomes" id="UP000295122"/>
    </source>
</evidence>
<accession>A0A4R7CBP7</accession>
<dbReference type="Pfam" id="PF12840">
    <property type="entry name" value="HTH_20"/>
    <property type="match status" value="1"/>
</dbReference>
<dbReference type="InterPro" id="IPR036390">
    <property type="entry name" value="WH_DNA-bd_sf"/>
</dbReference>
<protein>
    <submittedName>
        <fullName evidence="2">ArsR family transcriptional regulator</fullName>
    </submittedName>
</protein>
<dbReference type="InterPro" id="IPR012318">
    <property type="entry name" value="HTH_CRP"/>
</dbReference>
<dbReference type="GO" id="GO:0046686">
    <property type="term" value="P:response to cadmium ion"/>
    <property type="evidence" value="ECO:0007669"/>
    <property type="project" value="TreeGrafter"/>
</dbReference>
<dbReference type="SMART" id="SM00418">
    <property type="entry name" value="HTH_ARSR"/>
    <property type="match status" value="1"/>
</dbReference>
<dbReference type="AlphaFoldDB" id="A0A4R7CBP7"/>
<dbReference type="EMBL" id="SNZR01000011">
    <property type="protein sequence ID" value="TDR94526.1"/>
    <property type="molecule type" value="Genomic_DNA"/>
</dbReference>
<organism evidence="2 3">
    <name type="scientific">Enterovirga rhinocerotis</name>
    <dbReference type="NCBI Taxonomy" id="1339210"/>
    <lineage>
        <taxon>Bacteria</taxon>
        <taxon>Pseudomonadati</taxon>
        <taxon>Pseudomonadota</taxon>
        <taxon>Alphaproteobacteria</taxon>
        <taxon>Hyphomicrobiales</taxon>
        <taxon>Methylobacteriaceae</taxon>
        <taxon>Enterovirga</taxon>
    </lineage>
</organism>
<dbReference type="SUPFAM" id="SSF46785">
    <property type="entry name" value="Winged helix' DNA-binding domain"/>
    <property type="match status" value="1"/>
</dbReference>
<feature type="domain" description="HTH arsR-type" evidence="1">
    <location>
        <begin position="1"/>
        <end position="94"/>
    </location>
</feature>
<dbReference type="PANTHER" id="PTHR39168">
    <property type="entry name" value="TRANSCRIPTIONAL REGULATOR-RELATED"/>
    <property type="match status" value="1"/>
</dbReference>
<dbReference type="PROSITE" id="PS50987">
    <property type="entry name" value="HTH_ARSR_2"/>
    <property type="match status" value="1"/>
</dbReference>
<dbReference type="InterPro" id="IPR011991">
    <property type="entry name" value="ArsR-like_HTH"/>
</dbReference>
<comment type="caution">
    <text evidence="2">The sequence shown here is derived from an EMBL/GenBank/DDBJ whole genome shotgun (WGS) entry which is preliminary data.</text>
</comment>
<dbReference type="GO" id="GO:0032791">
    <property type="term" value="F:lead ion binding"/>
    <property type="evidence" value="ECO:0007669"/>
    <property type="project" value="TreeGrafter"/>
</dbReference>
<proteinExistence type="predicted"/>
<evidence type="ECO:0000259" key="1">
    <source>
        <dbReference type="PROSITE" id="PS50987"/>
    </source>
</evidence>
<dbReference type="CDD" id="cd00090">
    <property type="entry name" value="HTH_ARSR"/>
    <property type="match status" value="1"/>
</dbReference>
<dbReference type="OrthoDB" id="9797716at2"/>
<name>A0A4R7CBP7_9HYPH</name>
<dbReference type="InterPro" id="IPR036388">
    <property type="entry name" value="WH-like_DNA-bd_sf"/>
</dbReference>
<reference evidence="2 3" key="1">
    <citation type="submission" date="2019-03" db="EMBL/GenBank/DDBJ databases">
        <title>Genomic Encyclopedia of Type Strains, Phase IV (KMG-IV): sequencing the most valuable type-strain genomes for metagenomic binning, comparative biology and taxonomic classification.</title>
        <authorList>
            <person name="Goeker M."/>
        </authorList>
    </citation>
    <scope>NUCLEOTIDE SEQUENCE [LARGE SCALE GENOMIC DNA]</scope>
    <source>
        <strain evidence="2 3">DSM 25903</strain>
    </source>
</reference>
<evidence type="ECO:0000313" key="2">
    <source>
        <dbReference type="EMBL" id="TDR94526.1"/>
    </source>
</evidence>
<gene>
    <name evidence="2" type="ORF">EV668_1814</name>
</gene>
<sequence>MRDGPNISFVAALIGNPANANMLLALIPGPALTATELANEVGLTLSTVSGHLARLGEAGLVQVSRQGRHRYYRLADPDVVALLEALLPVAERAGHRRTRTGPRDPQMRKARSCYDHMAGDLAVRMLDGFLATGIVSPDGEVTDAGRKELGTRGIDIDRLAQEKRPLCRFCLDWSERRNHLAGSLGAAIFGHFERQGWASRRAGSRIVHFSADGEAEIERWYSRG</sequence>
<dbReference type="PANTHER" id="PTHR39168:SF1">
    <property type="entry name" value="TRANSCRIPTIONAL REGULATORY PROTEIN"/>
    <property type="match status" value="1"/>
</dbReference>
<dbReference type="GO" id="GO:0003677">
    <property type="term" value="F:DNA binding"/>
    <property type="evidence" value="ECO:0007669"/>
    <property type="project" value="InterPro"/>
</dbReference>
<dbReference type="Gene3D" id="1.10.10.10">
    <property type="entry name" value="Winged helix-like DNA-binding domain superfamily/Winged helix DNA-binding domain"/>
    <property type="match status" value="1"/>
</dbReference>
<dbReference type="InterPro" id="IPR052543">
    <property type="entry name" value="HTH_Metal-responsive_Reg"/>
</dbReference>
<dbReference type="SMART" id="SM00419">
    <property type="entry name" value="HTH_CRP"/>
    <property type="match status" value="1"/>
</dbReference>
<dbReference type="NCBIfam" id="NF033788">
    <property type="entry name" value="HTH_metalloreg"/>
    <property type="match status" value="1"/>
</dbReference>
<dbReference type="InterPro" id="IPR001845">
    <property type="entry name" value="HTH_ArsR_DNA-bd_dom"/>
</dbReference>
<dbReference type="GO" id="GO:0003700">
    <property type="term" value="F:DNA-binding transcription factor activity"/>
    <property type="evidence" value="ECO:0007669"/>
    <property type="project" value="InterPro"/>
</dbReference>
<dbReference type="Proteomes" id="UP000295122">
    <property type="component" value="Unassembled WGS sequence"/>
</dbReference>
<dbReference type="GO" id="GO:0097063">
    <property type="term" value="F:cadmium ion sensor activity"/>
    <property type="evidence" value="ECO:0007669"/>
    <property type="project" value="TreeGrafter"/>
</dbReference>
<dbReference type="GO" id="GO:0010288">
    <property type="term" value="P:response to lead ion"/>
    <property type="evidence" value="ECO:0007669"/>
    <property type="project" value="TreeGrafter"/>
</dbReference>